<reference evidence="1 2" key="1">
    <citation type="submission" date="2023-03" db="EMBL/GenBank/DDBJ databases">
        <title>Thalassotalea loyana LMG 22536T draft genome sequence.</title>
        <authorList>
            <person name="Sawabe T."/>
        </authorList>
    </citation>
    <scope>NUCLEOTIDE SEQUENCE [LARGE SCALE GENOMIC DNA]</scope>
    <source>
        <strain evidence="1 2">LMG 22536</strain>
    </source>
</reference>
<evidence type="ECO:0000313" key="1">
    <source>
        <dbReference type="EMBL" id="GLX83762.1"/>
    </source>
</evidence>
<evidence type="ECO:0000313" key="2">
    <source>
        <dbReference type="Proteomes" id="UP001157134"/>
    </source>
</evidence>
<comment type="caution">
    <text evidence="1">The sequence shown here is derived from an EMBL/GenBank/DDBJ whole genome shotgun (WGS) entry which is preliminary data.</text>
</comment>
<gene>
    <name evidence="1" type="ORF">tloyanaT_00140</name>
</gene>
<accession>A0ABQ6HAG2</accession>
<name>A0ABQ6HAG2_9GAMM</name>
<dbReference type="Proteomes" id="UP001157134">
    <property type="component" value="Unassembled WGS sequence"/>
</dbReference>
<keyword evidence="2" id="KW-1185">Reference proteome</keyword>
<dbReference type="RefSeq" id="WP_284295290.1">
    <property type="nucleotide sequence ID" value="NZ_BSSV01000001.1"/>
</dbReference>
<protein>
    <submittedName>
        <fullName evidence="1">Uncharacterized protein</fullName>
    </submittedName>
</protein>
<dbReference type="EMBL" id="BSSV01000001">
    <property type="protein sequence ID" value="GLX83762.1"/>
    <property type="molecule type" value="Genomic_DNA"/>
</dbReference>
<sequence length="88" mass="10338">MNHIAIQEVVREFEAAMKYTSYDISNINFKTLELAATDKLSDNTVYVEICLELMQIINHEIGLKNTNQNRKNEFLSQEEKYFLGQIYD</sequence>
<organism evidence="1 2">
    <name type="scientific">Thalassotalea loyana</name>
    <dbReference type="NCBI Taxonomy" id="280483"/>
    <lineage>
        <taxon>Bacteria</taxon>
        <taxon>Pseudomonadati</taxon>
        <taxon>Pseudomonadota</taxon>
        <taxon>Gammaproteobacteria</taxon>
        <taxon>Alteromonadales</taxon>
        <taxon>Colwelliaceae</taxon>
        <taxon>Thalassotalea</taxon>
    </lineage>
</organism>
<proteinExistence type="predicted"/>